<organism evidence="2 3">
    <name type="scientific">Liparis tanakae</name>
    <name type="common">Tanaka's snailfish</name>
    <dbReference type="NCBI Taxonomy" id="230148"/>
    <lineage>
        <taxon>Eukaryota</taxon>
        <taxon>Metazoa</taxon>
        <taxon>Chordata</taxon>
        <taxon>Craniata</taxon>
        <taxon>Vertebrata</taxon>
        <taxon>Euteleostomi</taxon>
        <taxon>Actinopterygii</taxon>
        <taxon>Neopterygii</taxon>
        <taxon>Teleostei</taxon>
        <taxon>Neoteleostei</taxon>
        <taxon>Acanthomorphata</taxon>
        <taxon>Eupercaria</taxon>
        <taxon>Perciformes</taxon>
        <taxon>Cottioidei</taxon>
        <taxon>Cottales</taxon>
        <taxon>Liparidae</taxon>
        <taxon>Liparis</taxon>
    </lineage>
</organism>
<dbReference type="AlphaFoldDB" id="A0A4Z2GT67"/>
<keyword evidence="3" id="KW-1185">Reference proteome</keyword>
<protein>
    <submittedName>
        <fullName evidence="2">Uncharacterized protein</fullName>
    </submittedName>
</protein>
<feature type="region of interest" description="Disordered" evidence="1">
    <location>
        <begin position="54"/>
        <end position="105"/>
    </location>
</feature>
<proteinExistence type="predicted"/>
<evidence type="ECO:0000313" key="3">
    <source>
        <dbReference type="Proteomes" id="UP000314294"/>
    </source>
</evidence>
<reference evidence="2 3" key="1">
    <citation type="submission" date="2019-03" db="EMBL/GenBank/DDBJ databases">
        <title>First draft genome of Liparis tanakae, snailfish: a comprehensive survey of snailfish specific genes.</title>
        <authorList>
            <person name="Kim W."/>
            <person name="Song I."/>
            <person name="Jeong J.-H."/>
            <person name="Kim D."/>
            <person name="Kim S."/>
            <person name="Ryu S."/>
            <person name="Song J.Y."/>
            <person name="Lee S.K."/>
        </authorList>
    </citation>
    <scope>NUCLEOTIDE SEQUENCE [LARGE SCALE GENOMIC DNA]</scope>
    <source>
        <tissue evidence="2">Muscle</tissue>
    </source>
</reference>
<comment type="caution">
    <text evidence="2">The sequence shown here is derived from an EMBL/GenBank/DDBJ whole genome shotgun (WGS) entry which is preliminary data.</text>
</comment>
<gene>
    <name evidence="2" type="ORF">EYF80_033298</name>
</gene>
<evidence type="ECO:0000256" key="1">
    <source>
        <dbReference type="SAM" id="MobiDB-lite"/>
    </source>
</evidence>
<accession>A0A4Z2GT67</accession>
<dbReference type="Proteomes" id="UP000314294">
    <property type="component" value="Unassembled WGS sequence"/>
</dbReference>
<name>A0A4Z2GT67_9TELE</name>
<sequence>MQAADFTTTTTTTPTSSAKCVNRLISTNMNLKKDINQFTATVCRWKDVDAEKKQITSGQESLRPSFKEAHTTLTEPQGLKSHQDDSLVGLSRTEERDITPPMDLI</sequence>
<dbReference type="EMBL" id="SRLO01000427">
    <property type="protein sequence ID" value="TNN56501.1"/>
    <property type="molecule type" value="Genomic_DNA"/>
</dbReference>
<evidence type="ECO:0000313" key="2">
    <source>
        <dbReference type="EMBL" id="TNN56501.1"/>
    </source>
</evidence>